<dbReference type="Proteomes" id="UP000410492">
    <property type="component" value="Unassembled WGS sequence"/>
</dbReference>
<dbReference type="EMBL" id="CAACVG010006777">
    <property type="protein sequence ID" value="VEN41596.1"/>
    <property type="molecule type" value="Genomic_DNA"/>
</dbReference>
<evidence type="ECO:0000313" key="2">
    <source>
        <dbReference type="Proteomes" id="UP000410492"/>
    </source>
</evidence>
<name>A0A653C0Y7_CALMS</name>
<keyword evidence="2" id="KW-1185">Reference proteome</keyword>
<proteinExistence type="predicted"/>
<dbReference type="AlphaFoldDB" id="A0A653C0Y7"/>
<accession>A0A653C0Y7</accession>
<protein>
    <submittedName>
        <fullName evidence="1">Uncharacterized protein</fullName>
    </submittedName>
</protein>
<gene>
    <name evidence="1" type="ORF">CALMAC_LOCUS5362</name>
</gene>
<organism evidence="1 2">
    <name type="scientific">Callosobruchus maculatus</name>
    <name type="common">Southern cowpea weevil</name>
    <name type="synonym">Pulse bruchid</name>
    <dbReference type="NCBI Taxonomy" id="64391"/>
    <lineage>
        <taxon>Eukaryota</taxon>
        <taxon>Metazoa</taxon>
        <taxon>Ecdysozoa</taxon>
        <taxon>Arthropoda</taxon>
        <taxon>Hexapoda</taxon>
        <taxon>Insecta</taxon>
        <taxon>Pterygota</taxon>
        <taxon>Neoptera</taxon>
        <taxon>Endopterygota</taxon>
        <taxon>Coleoptera</taxon>
        <taxon>Polyphaga</taxon>
        <taxon>Cucujiformia</taxon>
        <taxon>Chrysomeloidea</taxon>
        <taxon>Chrysomelidae</taxon>
        <taxon>Bruchinae</taxon>
        <taxon>Bruchini</taxon>
        <taxon>Callosobruchus</taxon>
    </lineage>
</organism>
<reference evidence="1 2" key="1">
    <citation type="submission" date="2019-01" db="EMBL/GenBank/DDBJ databases">
        <authorList>
            <person name="Sayadi A."/>
        </authorList>
    </citation>
    <scope>NUCLEOTIDE SEQUENCE [LARGE SCALE GENOMIC DNA]</scope>
</reference>
<evidence type="ECO:0000313" key="1">
    <source>
        <dbReference type="EMBL" id="VEN41596.1"/>
    </source>
</evidence>
<dbReference type="OrthoDB" id="2865258at2759"/>
<sequence length="41" mass="4761">MQSITITPTRGQQNISQLEQIGKRLFLMQTVLYGHLGWIQM</sequence>